<evidence type="ECO:0000313" key="3">
    <source>
        <dbReference type="Proteomes" id="UP000310249"/>
    </source>
</evidence>
<dbReference type="AlphaFoldDB" id="A0A5S3WHC2"/>
<dbReference type="Proteomes" id="UP000310249">
    <property type="component" value="Unassembled WGS sequence"/>
</dbReference>
<evidence type="ECO:0000256" key="1">
    <source>
        <dbReference type="SAM" id="MobiDB-lite"/>
    </source>
</evidence>
<reference evidence="3" key="2">
    <citation type="submission" date="2019-06" db="EMBL/GenBank/DDBJ databases">
        <title>Co-occurence of chitin degradation, pigmentation and bioactivity in marine Pseudoalteromonas.</title>
        <authorList>
            <person name="Sonnenschein E.C."/>
            <person name="Bech P.K."/>
        </authorList>
    </citation>
    <scope>NUCLEOTIDE SEQUENCE [LARGE SCALE GENOMIC DNA]</scope>
    <source>
        <strain evidence="3">S2676</strain>
    </source>
</reference>
<evidence type="ECO:0000313" key="2">
    <source>
        <dbReference type="EMBL" id="TMP24394.1"/>
    </source>
</evidence>
<proteinExistence type="predicted"/>
<dbReference type="EMBL" id="PNCI01000074">
    <property type="protein sequence ID" value="TMP24394.1"/>
    <property type="molecule type" value="Genomic_DNA"/>
</dbReference>
<dbReference type="RefSeq" id="WP_138552215.1">
    <property type="nucleotide sequence ID" value="NZ_PNCH01000034.1"/>
</dbReference>
<comment type="caution">
    <text evidence="2">The sequence shown here is derived from an EMBL/GenBank/DDBJ whole genome shotgun (WGS) entry which is preliminary data.</text>
</comment>
<protein>
    <submittedName>
        <fullName evidence="2">Uncharacterized protein</fullName>
    </submittedName>
</protein>
<organism evidence="2 3">
    <name type="scientific">Pseudoalteromonas rubra</name>
    <dbReference type="NCBI Taxonomy" id="43658"/>
    <lineage>
        <taxon>Bacteria</taxon>
        <taxon>Pseudomonadati</taxon>
        <taxon>Pseudomonadota</taxon>
        <taxon>Gammaproteobacteria</taxon>
        <taxon>Alteromonadales</taxon>
        <taxon>Pseudoalteromonadaceae</taxon>
        <taxon>Pseudoalteromonas</taxon>
    </lineage>
</organism>
<reference evidence="2 3" key="1">
    <citation type="submission" date="2018-01" db="EMBL/GenBank/DDBJ databases">
        <authorList>
            <person name="Paulsen S."/>
            <person name="Gram L.K."/>
        </authorList>
    </citation>
    <scope>NUCLEOTIDE SEQUENCE [LARGE SCALE GENOMIC DNA]</scope>
    <source>
        <strain evidence="2 3">S2676</strain>
    </source>
</reference>
<feature type="region of interest" description="Disordered" evidence="1">
    <location>
        <begin position="1"/>
        <end position="32"/>
    </location>
</feature>
<sequence>MKLAHQSGNAPQVAANNTSAQPTTGAPKEMRDALTIVAKQQLQSVPEADQQVLNSANLSRARLCA</sequence>
<gene>
    <name evidence="2" type="ORF">CWB99_22505</name>
</gene>
<dbReference type="OrthoDB" id="6310938at2"/>
<accession>A0A5S3WHC2</accession>
<feature type="compositionally biased region" description="Polar residues" evidence="1">
    <location>
        <begin position="1"/>
        <end position="24"/>
    </location>
</feature>
<name>A0A5S3WHC2_9GAMM</name>